<dbReference type="RefSeq" id="WP_369780585.1">
    <property type="nucleotide sequence ID" value="NZ_CP165728.1"/>
</dbReference>
<evidence type="ECO:0000256" key="5">
    <source>
        <dbReference type="ARBA" id="ARBA00023163"/>
    </source>
</evidence>
<protein>
    <submittedName>
        <fullName evidence="8">RNA polymerase sigma factor</fullName>
    </submittedName>
</protein>
<dbReference type="Gene3D" id="1.10.10.10">
    <property type="entry name" value="Winged helix-like DNA-binding domain superfamily/Winged helix DNA-binding domain"/>
    <property type="match status" value="1"/>
</dbReference>
<evidence type="ECO:0000256" key="1">
    <source>
        <dbReference type="ARBA" id="ARBA00010641"/>
    </source>
</evidence>
<dbReference type="AlphaFoldDB" id="A0AB39YLG7"/>
<accession>A0AB39YLG7</accession>
<dbReference type="PANTHER" id="PTHR43133">
    <property type="entry name" value="RNA POLYMERASE ECF-TYPE SIGMA FACTO"/>
    <property type="match status" value="1"/>
</dbReference>
<dbReference type="InterPro" id="IPR036388">
    <property type="entry name" value="WH-like_DNA-bd_sf"/>
</dbReference>
<dbReference type="InterPro" id="IPR014284">
    <property type="entry name" value="RNA_pol_sigma-70_dom"/>
</dbReference>
<keyword evidence="2" id="KW-0805">Transcription regulation</keyword>
<dbReference type="PANTHER" id="PTHR43133:SF8">
    <property type="entry name" value="RNA POLYMERASE SIGMA FACTOR HI_1459-RELATED"/>
    <property type="match status" value="1"/>
</dbReference>
<evidence type="ECO:0000313" key="8">
    <source>
        <dbReference type="EMBL" id="XDV69412.1"/>
    </source>
</evidence>
<dbReference type="InterPro" id="IPR013324">
    <property type="entry name" value="RNA_pol_sigma_r3/r4-like"/>
</dbReference>
<evidence type="ECO:0000256" key="3">
    <source>
        <dbReference type="ARBA" id="ARBA00023082"/>
    </source>
</evidence>
<feature type="domain" description="RNA polymerase sigma-70 region 2" evidence="7">
    <location>
        <begin position="41"/>
        <end position="106"/>
    </location>
</feature>
<dbReference type="Pfam" id="PF04542">
    <property type="entry name" value="Sigma70_r2"/>
    <property type="match status" value="1"/>
</dbReference>
<keyword evidence="8" id="KW-0614">Plasmid</keyword>
<proteinExistence type="inferred from homology"/>
<dbReference type="SUPFAM" id="SSF88659">
    <property type="entry name" value="Sigma3 and sigma4 domains of RNA polymerase sigma factors"/>
    <property type="match status" value="1"/>
</dbReference>
<dbReference type="EMBL" id="CP165728">
    <property type="protein sequence ID" value="XDV69412.1"/>
    <property type="molecule type" value="Genomic_DNA"/>
</dbReference>
<evidence type="ECO:0000259" key="7">
    <source>
        <dbReference type="Pfam" id="PF04542"/>
    </source>
</evidence>
<keyword evidence="4" id="KW-0238">DNA-binding</keyword>
<keyword evidence="3" id="KW-0731">Sigma factor</keyword>
<dbReference type="GO" id="GO:0006352">
    <property type="term" value="P:DNA-templated transcription initiation"/>
    <property type="evidence" value="ECO:0007669"/>
    <property type="project" value="InterPro"/>
</dbReference>
<organism evidence="8">
    <name type="scientific">Streptomyces sp. R33</name>
    <dbReference type="NCBI Taxonomy" id="3238629"/>
    <lineage>
        <taxon>Bacteria</taxon>
        <taxon>Bacillati</taxon>
        <taxon>Actinomycetota</taxon>
        <taxon>Actinomycetes</taxon>
        <taxon>Kitasatosporales</taxon>
        <taxon>Streptomycetaceae</taxon>
        <taxon>Streptomyces</taxon>
    </lineage>
</organism>
<name>A0AB39YLG7_9ACTN</name>
<dbReference type="GO" id="GO:0003677">
    <property type="term" value="F:DNA binding"/>
    <property type="evidence" value="ECO:0007669"/>
    <property type="project" value="UniProtKB-KW"/>
</dbReference>
<dbReference type="InterPro" id="IPR013325">
    <property type="entry name" value="RNA_pol_sigma_r2"/>
</dbReference>
<reference evidence="8" key="1">
    <citation type="submission" date="2024-08" db="EMBL/GenBank/DDBJ databases">
        <authorList>
            <person name="Yu S.T."/>
        </authorList>
    </citation>
    <scope>NUCLEOTIDE SEQUENCE</scope>
    <source>
        <strain evidence="8">R33</strain>
        <plasmid evidence="8">unnamed1</plasmid>
    </source>
</reference>
<gene>
    <name evidence="8" type="ORF">AB5J51_41550</name>
</gene>
<dbReference type="Gene3D" id="1.10.1740.10">
    <property type="match status" value="1"/>
</dbReference>
<evidence type="ECO:0000256" key="2">
    <source>
        <dbReference type="ARBA" id="ARBA00023015"/>
    </source>
</evidence>
<evidence type="ECO:0000256" key="6">
    <source>
        <dbReference type="SAM" id="MobiDB-lite"/>
    </source>
</evidence>
<keyword evidence="5" id="KW-0804">Transcription</keyword>
<evidence type="ECO:0000256" key="4">
    <source>
        <dbReference type="ARBA" id="ARBA00023125"/>
    </source>
</evidence>
<dbReference type="InterPro" id="IPR039425">
    <property type="entry name" value="RNA_pol_sigma-70-like"/>
</dbReference>
<comment type="similarity">
    <text evidence="1">Belongs to the sigma-70 factor family. ECF subfamily.</text>
</comment>
<feature type="region of interest" description="Disordered" evidence="6">
    <location>
        <begin position="195"/>
        <end position="228"/>
    </location>
</feature>
<geneLocation type="plasmid" evidence="8">
    <name>unnamed1</name>
</geneLocation>
<dbReference type="SUPFAM" id="SSF88946">
    <property type="entry name" value="Sigma2 domain of RNA polymerase sigma factors"/>
    <property type="match status" value="1"/>
</dbReference>
<dbReference type="InterPro" id="IPR007627">
    <property type="entry name" value="RNA_pol_sigma70_r2"/>
</dbReference>
<dbReference type="GO" id="GO:0016987">
    <property type="term" value="F:sigma factor activity"/>
    <property type="evidence" value="ECO:0007669"/>
    <property type="project" value="UniProtKB-KW"/>
</dbReference>
<sequence length="228" mass="25747">MMLTQSRPAPVLRELTDVPEQDPGQLVARCLAGSQEAWTALVERYARLVWTVARSHRLSDSDCEEVFQLTWLRVHQNLARMHTPERFPAWLTTCARRESLRQYERTVRYVPVEDMTTLDRDRRTESGPEEALLERESRAEIRAALARLSERDQALLALVSADPAPSYDEVSLRLGIARGSVGPLRGRALRRLAGQLDRERERQAESASARGTHAGWTEPPEGAGQALI</sequence>
<dbReference type="NCBIfam" id="TIGR02937">
    <property type="entry name" value="sigma70-ECF"/>
    <property type="match status" value="1"/>
</dbReference>